<evidence type="ECO:0000259" key="9">
    <source>
        <dbReference type="Pfam" id="PF01895"/>
    </source>
</evidence>
<evidence type="ECO:0000256" key="1">
    <source>
        <dbReference type="ARBA" id="ARBA00004496"/>
    </source>
</evidence>
<dbReference type="Proteomes" id="UP000249396">
    <property type="component" value="Unassembled WGS sequence"/>
</dbReference>
<comment type="function">
    <text evidence="7 8">Plays a role in the regulation of phosphate uptake.</text>
</comment>
<proteinExistence type="inferred from homology"/>
<evidence type="ECO:0000313" key="11">
    <source>
        <dbReference type="Proteomes" id="UP000249396"/>
    </source>
</evidence>
<evidence type="ECO:0000256" key="5">
    <source>
        <dbReference type="ARBA" id="ARBA00022490"/>
    </source>
</evidence>
<dbReference type="GO" id="GO:0005737">
    <property type="term" value="C:cytoplasm"/>
    <property type="evidence" value="ECO:0007669"/>
    <property type="project" value="UniProtKB-SubCell"/>
</dbReference>
<comment type="subcellular location">
    <subcellularLocation>
        <location evidence="1 8">Cytoplasm</location>
    </subcellularLocation>
</comment>
<evidence type="ECO:0000256" key="3">
    <source>
        <dbReference type="ARBA" id="ARBA00011738"/>
    </source>
</evidence>
<dbReference type="EMBL" id="QJPH01000369">
    <property type="protein sequence ID" value="PZN76008.1"/>
    <property type="molecule type" value="Genomic_DNA"/>
</dbReference>
<evidence type="ECO:0000256" key="2">
    <source>
        <dbReference type="ARBA" id="ARBA00008107"/>
    </source>
</evidence>
<evidence type="ECO:0000256" key="4">
    <source>
        <dbReference type="ARBA" id="ARBA00022448"/>
    </source>
</evidence>
<organism evidence="10 11">
    <name type="scientific">Candidatus Methylumidiphilus alinenensis</name>
    <dbReference type="NCBI Taxonomy" id="2202197"/>
    <lineage>
        <taxon>Bacteria</taxon>
        <taxon>Pseudomonadati</taxon>
        <taxon>Pseudomonadota</taxon>
        <taxon>Gammaproteobacteria</taxon>
        <taxon>Methylococcales</taxon>
        <taxon>Candidatus Methylumidiphilus</taxon>
    </lineage>
</organism>
<protein>
    <recommendedName>
        <fullName evidence="8">Phosphate-specific transport system accessory protein PhoU</fullName>
    </recommendedName>
</protein>
<comment type="subunit">
    <text evidence="3 8">Homodimer.</text>
</comment>
<dbReference type="GO" id="GO:0030643">
    <property type="term" value="P:intracellular phosphate ion homeostasis"/>
    <property type="evidence" value="ECO:0007669"/>
    <property type="project" value="InterPro"/>
</dbReference>
<comment type="caution">
    <text evidence="10">The sequence shown here is derived from an EMBL/GenBank/DDBJ whole genome shotgun (WGS) entry which is preliminary data.</text>
</comment>
<evidence type="ECO:0000256" key="8">
    <source>
        <dbReference type="PIRNR" id="PIRNR003107"/>
    </source>
</evidence>
<name>A0A2W4R7K2_9GAMM</name>
<sequence>MANTSLNQHISRKFDQELVNIRCNTLRLGGLAEDQTVLAIKALESNDIGLAERVIADDHKLNELEVLVNDQCLQILARRQPTACDLRLVMAVIKVINDLERVGDDAKRIARITLGMAANPPQKSKLLPLVEFGGSVIKLLHDTLDAFARIDVEAALEIKQRDRLLDLQYGSIMQEQVNAMSADPRTIPTALNLMWAARKLERIGDRSCNISEHTLYYAMGKEFK</sequence>
<accession>A0A2W4R7K2</accession>
<dbReference type="AlphaFoldDB" id="A0A2W4R7K2"/>
<dbReference type="Pfam" id="PF01895">
    <property type="entry name" value="PhoU"/>
    <property type="match status" value="2"/>
</dbReference>
<dbReference type="PIRSF" id="PIRSF003107">
    <property type="entry name" value="PhoU"/>
    <property type="match status" value="1"/>
</dbReference>
<dbReference type="SUPFAM" id="SSF109755">
    <property type="entry name" value="PhoU-like"/>
    <property type="match status" value="1"/>
</dbReference>
<evidence type="ECO:0000256" key="7">
    <source>
        <dbReference type="ARBA" id="ARBA00056181"/>
    </source>
</evidence>
<feature type="domain" description="PhoU" evidence="9">
    <location>
        <begin position="26"/>
        <end position="112"/>
    </location>
</feature>
<feature type="domain" description="PhoU" evidence="9">
    <location>
        <begin position="131"/>
        <end position="213"/>
    </location>
</feature>
<keyword evidence="4 8" id="KW-0813">Transport</keyword>
<dbReference type="FunFam" id="1.20.58.220:FF:000004">
    <property type="entry name" value="Phosphate-specific transport system accessory protein PhoU"/>
    <property type="match status" value="1"/>
</dbReference>
<dbReference type="InterPro" id="IPR038078">
    <property type="entry name" value="PhoU-like_sf"/>
</dbReference>
<dbReference type="PANTHER" id="PTHR42930:SF3">
    <property type="entry name" value="PHOSPHATE-SPECIFIC TRANSPORT SYSTEM ACCESSORY PROTEIN PHOU"/>
    <property type="match status" value="1"/>
</dbReference>
<dbReference type="GO" id="GO:0045936">
    <property type="term" value="P:negative regulation of phosphate metabolic process"/>
    <property type="evidence" value="ECO:0007669"/>
    <property type="project" value="InterPro"/>
</dbReference>
<dbReference type="InterPro" id="IPR028366">
    <property type="entry name" value="PhoU"/>
</dbReference>
<dbReference type="Gene3D" id="1.20.58.220">
    <property type="entry name" value="Phosphate transport system protein phou homolog 2, domain 2"/>
    <property type="match status" value="1"/>
</dbReference>
<comment type="similarity">
    <text evidence="2 8">Belongs to the PhoU family.</text>
</comment>
<keyword evidence="5 8" id="KW-0963">Cytoplasm</keyword>
<dbReference type="GO" id="GO:0006817">
    <property type="term" value="P:phosphate ion transport"/>
    <property type="evidence" value="ECO:0007669"/>
    <property type="project" value="UniProtKB-KW"/>
</dbReference>
<dbReference type="PANTHER" id="PTHR42930">
    <property type="entry name" value="PHOSPHATE-SPECIFIC TRANSPORT SYSTEM ACCESSORY PROTEIN PHOU"/>
    <property type="match status" value="1"/>
</dbReference>
<gene>
    <name evidence="10" type="primary">phoU</name>
    <name evidence="10" type="ORF">DM484_17500</name>
</gene>
<reference evidence="10 11" key="1">
    <citation type="journal article" date="2018" name="Aquat. Microb. Ecol.">
        <title>Gammaproteobacterial methanotrophs dominate.</title>
        <authorList>
            <person name="Rissanen A.J."/>
            <person name="Saarenheimo J."/>
            <person name="Tiirola M."/>
            <person name="Peura S."/>
            <person name="Aalto S.L."/>
            <person name="Karvinen A."/>
            <person name="Nykanen H."/>
        </authorList>
    </citation>
    <scope>NUCLEOTIDE SEQUENCE [LARGE SCALE GENOMIC DNA]</scope>
    <source>
        <strain evidence="10">AMbin10</strain>
    </source>
</reference>
<keyword evidence="6 8" id="KW-0592">Phosphate transport</keyword>
<evidence type="ECO:0000313" key="10">
    <source>
        <dbReference type="EMBL" id="PZN76008.1"/>
    </source>
</evidence>
<dbReference type="NCBIfam" id="TIGR02135">
    <property type="entry name" value="phoU_full"/>
    <property type="match status" value="1"/>
</dbReference>
<evidence type="ECO:0000256" key="6">
    <source>
        <dbReference type="ARBA" id="ARBA00022592"/>
    </source>
</evidence>
<dbReference type="InterPro" id="IPR026022">
    <property type="entry name" value="PhoU_dom"/>
</dbReference>